<evidence type="ECO:0000256" key="1">
    <source>
        <dbReference type="SAM" id="MobiDB-lite"/>
    </source>
</evidence>
<feature type="region of interest" description="Disordered" evidence="1">
    <location>
        <begin position="71"/>
        <end position="90"/>
    </location>
</feature>
<proteinExistence type="predicted"/>
<feature type="region of interest" description="Disordered" evidence="1">
    <location>
        <begin position="1"/>
        <end position="23"/>
    </location>
</feature>
<feature type="compositionally biased region" description="Basic residues" evidence="1">
    <location>
        <begin position="1"/>
        <end position="16"/>
    </location>
</feature>
<dbReference type="EMBL" id="SNRW01001468">
    <property type="protein sequence ID" value="KAA6396273.1"/>
    <property type="molecule type" value="Genomic_DNA"/>
</dbReference>
<evidence type="ECO:0000313" key="3">
    <source>
        <dbReference type="Proteomes" id="UP000324800"/>
    </source>
</evidence>
<name>A0A5J4WN97_9EUKA</name>
<organism evidence="2 3">
    <name type="scientific">Streblomastix strix</name>
    <dbReference type="NCBI Taxonomy" id="222440"/>
    <lineage>
        <taxon>Eukaryota</taxon>
        <taxon>Metamonada</taxon>
        <taxon>Preaxostyla</taxon>
        <taxon>Oxymonadida</taxon>
        <taxon>Streblomastigidae</taxon>
        <taxon>Streblomastix</taxon>
    </lineage>
</organism>
<dbReference type="AlphaFoldDB" id="A0A5J4WN97"/>
<gene>
    <name evidence="2" type="ORF">EZS28_008199</name>
</gene>
<sequence length="494" mass="58643">MARKKQQARPALKNKPKTKDSSKIVDNISHKLIKNDSKIKNNLLFNLNLDLDEALYPGRTRYEPQKPTALSKYKTPTDIEQDSVSSKQMQERTEMIDTKELMVVIYSMEVISYRIPFLGENMEDLIKIHKNKKNIIKYIHSDDDYNIYYWYNLTCITIPDSKGIEIDRHSRIVEGKRLLFEFYNVKKENQREFLKNYPGFNWDDSLKLPIIIFFFLTVMTEANISCILLMLRSYQDPNNNSKRKMDTHIKECQKNNDQIKKFITLEKFPKPFVLHITSNKTYRYLLAHNRESEYKATQYYITFMFQTELQKIRGYQYPILVPTAIASTTKVKNYIKTISYDNIQDNIVEKWLDQVFSKALQIRDDNKFADDVPQQYEEYVIEFDFLKSATTLIFKNIKSMKYEIIDRPGLRSYPIHIIVKSTDNSINIKFIDAKNYVSANMELDDFLRDIEQYPLIPYTNHNMDYIHAIYGNTDRLCLAIANESWPIKDKKLWD</sequence>
<dbReference type="Proteomes" id="UP000324800">
    <property type="component" value="Unassembled WGS sequence"/>
</dbReference>
<comment type="caution">
    <text evidence="2">The sequence shown here is derived from an EMBL/GenBank/DDBJ whole genome shotgun (WGS) entry which is preliminary data.</text>
</comment>
<evidence type="ECO:0000313" key="2">
    <source>
        <dbReference type="EMBL" id="KAA6396273.1"/>
    </source>
</evidence>
<reference evidence="2 3" key="1">
    <citation type="submission" date="2019-03" db="EMBL/GenBank/DDBJ databases">
        <title>Single cell metagenomics reveals metabolic interactions within the superorganism composed of flagellate Streblomastix strix and complex community of Bacteroidetes bacteria on its surface.</title>
        <authorList>
            <person name="Treitli S.C."/>
            <person name="Kolisko M."/>
            <person name="Husnik F."/>
            <person name="Keeling P."/>
            <person name="Hampl V."/>
        </authorList>
    </citation>
    <scope>NUCLEOTIDE SEQUENCE [LARGE SCALE GENOMIC DNA]</scope>
    <source>
        <strain evidence="2">ST1C</strain>
    </source>
</reference>
<accession>A0A5J4WN97</accession>
<protein>
    <submittedName>
        <fullName evidence="2">Uncharacterized protein</fullName>
    </submittedName>
</protein>